<feature type="binding site" evidence="5">
    <location>
        <position position="68"/>
    </location>
    <ligand>
        <name>Zn(2+)</name>
        <dbReference type="ChEBI" id="CHEBI:29105"/>
    </ligand>
</feature>
<proteinExistence type="inferred from homology"/>
<feature type="binding site" evidence="5">
    <location>
        <position position="220"/>
    </location>
    <ligand>
        <name>substrate</name>
    </ligand>
</feature>
<comment type="similarity">
    <text evidence="5">Belongs to the metallo-dependent hydrolases superfamily. MTA/SAH deaminase family.</text>
</comment>
<comment type="caution">
    <text evidence="7">The sequence shown here is derived from an EMBL/GenBank/DDBJ whole genome shotgun (WGS) entry which is preliminary data.</text>
</comment>
<feature type="binding site" evidence="5">
    <location>
        <position position="305"/>
    </location>
    <ligand>
        <name>Zn(2+)</name>
        <dbReference type="ChEBI" id="CHEBI:29105"/>
    </ligand>
</feature>
<feature type="binding site" evidence="5">
    <location>
        <position position="70"/>
    </location>
    <ligand>
        <name>Zn(2+)</name>
        <dbReference type="ChEBI" id="CHEBI:29105"/>
    </ligand>
</feature>
<evidence type="ECO:0000256" key="3">
    <source>
        <dbReference type="ARBA" id="ARBA00022801"/>
    </source>
</evidence>
<dbReference type="GO" id="GO:0046872">
    <property type="term" value="F:metal ion binding"/>
    <property type="evidence" value="ECO:0007669"/>
    <property type="project" value="UniProtKB-KW"/>
</dbReference>
<dbReference type="GO" id="GO:0090614">
    <property type="term" value="F:5'-methylthioadenosine deaminase activity"/>
    <property type="evidence" value="ECO:0007669"/>
    <property type="project" value="UniProtKB-UniRule"/>
</dbReference>
<dbReference type="Gene3D" id="2.30.40.10">
    <property type="entry name" value="Urease, subunit C, domain 1"/>
    <property type="match status" value="1"/>
</dbReference>
<comment type="function">
    <text evidence="5">Catalyzes the deamination of 5-methylthioadenosine and S-adenosyl-L-homocysteine into 5-methylthioinosine and S-inosyl-L-homocysteine, respectively. Is also able to deaminate adenosine.</text>
</comment>
<dbReference type="GO" id="GO:0050270">
    <property type="term" value="F:S-adenosylhomocysteine deaminase activity"/>
    <property type="evidence" value="ECO:0007669"/>
    <property type="project" value="UniProtKB-UniRule"/>
</dbReference>
<comment type="cofactor">
    <cofactor evidence="5">
        <name>Zn(2+)</name>
        <dbReference type="ChEBI" id="CHEBI:29105"/>
    </cofactor>
    <text evidence="5">Binds 1 zinc ion per subunit.</text>
</comment>
<sequence>MQVDLIIQAKWFIPIVPRGQVLEDQAIIIKNKKIHDLCSIHDSESLFQAKQVIKLPDHAVIPGLVNAHGHSPMALLRGVADDIPLKEWLEEKIWPLEERLVERAFVYEGASLAIAEMITSGTTCFADMYFFPDEVAKAALNARIRVQLASPVLDFPTCWAQDADEYILKATQLHDHYRDNELVTTAFGPHSPYTVSDKPLCKVATLAEELDVPIHMHVHETFEEVEEALKTEGRRPLGRLKDLGLISPRLNCVHATQLLAEEIKILSHHGANVIHCPESNMKLASGFCPIPALIEQSVNVGLGTDGGASNNDLDMFSELRSAALLAKAASENASNIPAHQALEMATINGAKALGLDNIIGSLEIGKRADITAIALDSLNSIPVNNPVSTLVYAVNASQVSHVWCAGQSLLTEGKLVTLDETKIKRSALDWGQKVAEN</sequence>
<dbReference type="Pfam" id="PF01979">
    <property type="entry name" value="Amidohydro_1"/>
    <property type="match status" value="1"/>
</dbReference>
<keyword evidence="4 5" id="KW-0862">Zinc</keyword>
<feature type="binding site" evidence="5">
    <location>
        <position position="190"/>
    </location>
    <ligand>
        <name>substrate</name>
    </ligand>
</feature>
<evidence type="ECO:0000313" key="7">
    <source>
        <dbReference type="EMBL" id="PDH34301.1"/>
    </source>
</evidence>
<feature type="binding site" evidence="5">
    <location>
        <position position="217"/>
    </location>
    <ligand>
        <name>Zn(2+)</name>
        <dbReference type="ChEBI" id="CHEBI:29105"/>
    </ligand>
</feature>
<comment type="catalytic activity">
    <reaction evidence="5">
        <text>S-methyl-5'-thioadenosine + H2O + H(+) = S-methyl-5'-thioinosine + NH4(+)</text>
        <dbReference type="Rhea" id="RHEA:25025"/>
        <dbReference type="ChEBI" id="CHEBI:15377"/>
        <dbReference type="ChEBI" id="CHEBI:15378"/>
        <dbReference type="ChEBI" id="CHEBI:17509"/>
        <dbReference type="ChEBI" id="CHEBI:28938"/>
        <dbReference type="ChEBI" id="CHEBI:48595"/>
        <dbReference type="EC" id="3.5.4.31"/>
    </reaction>
</comment>
<evidence type="ECO:0000256" key="5">
    <source>
        <dbReference type="HAMAP-Rule" id="MF_01281"/>
    </source>
</evidence>
<dbReference type="SUPFAM" id="SSF51338">
    <property type="entry name" value="Composite domain of metallo-dependent hydrolases"/>
    <property type="match status" value="1"/>
</dbReference>
<evidence type="ECO:0000256" key="2">
    <source>
        <dbReference type="ARBA" id="ARBA00022723"/>
    </source>
</evidence>
<reference evidence="7 8" key="1">
    <citation type="submission" date="2017-08" db="EMBL/GenBank/DDBJ databases">
        <title>Fine stratification of microbial communities through a metagenomic profile of the photic zone.</title>
        <authorList>
            <person name="Haro-Moreno J.M."/>
            <person name="Lopez-Perez M."/>
            <person name="De La Torre J."/>
            <person name="Picazo A."/>
            <person name="Camacho A."/>
            <person name="Rodriguez-Valera F."/>
        </authorList>
    </citation>
    <scope>NUCLEOTIDE SEQUENCE [LARGE SCALE GENOMIC DNA]</scope>
    <source>
        <strain evidence="7">MED-G28</strain>
    </source>
</reference>
<dbReference type="EC" id="3.5.4.28" evidence="5"/>
<dbReference type="HAMAP" id="MF_01281">
    <property type="entry name" value="MTA_SAH_deamin"/>
    <property type="match status" value="1"/>
</dbReference>
<evidence type="ECO:0000313" key="8">
    <source>
        <dbReference type="Proteomes" id="UP000219329"/>
    </source>
</evidence>
<feature type="binding site" evidence="5">
    <location>
        <position position="97"/>
    </location>
    <ligand>
        <name>substrate</name>
    </ligand>
</feature>
<dbReference type="NCBIfam" id="NF006549">
    <property type="entry name" value="PRK09045.1"/>
    <property type="match status" value="1"/>
</dbReference>
<dbReference type="PANTHER" id="PTHR43794:SF11">
    <property type="entry name" value="AMIDOHYDROLASE-RELATED DOMAIN-CONTAINING PROTEIN"/>
    <property type="match status" value="1"/>
</dbReference>
<dbReference type="InterPro" id="IPR023512">
    <property type="entry name" value="Deaminase_MtaD/DadD"/>
</dbReference>
<dbReference type="InterPro" id="IPR006680">
    <property type="entry name" value="Amidohydro-rel"/>
</dbReference>
<keyword evidence="3 5" id="KW-0378">Hydrolase</keyword>
<organism evidence="7 8">
    <name type="scientific">OM182 bacterium MED-G28</name>
    <dbReference type="NCBI Taxonomy" id="1986256"/>
    <lineage>
        <taxon>Bacteria</taxon>
        <taxon>Pseudomonadati</taxon>
        <taxon>Pseudomonadota</taxon>
        <taxon>Gammaproteobacteria</taxon>
        <taxon>OMG group</taxon>
        <taxon>OM182 clade</taxon>
    </lineage>
</organism>
<evidence type="ECO:0000259" key="6">
    <source>
        <dbReference type="Pfam" id="PF01979"/>
    </source>
</evidence>
<gene>
    <name evidence="5" type="primary">mtaD</name>
    <name evidence="7" type="ORF">CNF02_05770</name>
</gene>
<name>A0A2A5WD44_9GAMM</name>
<protein>
    <recommendedName>
        <fullName evidence="5">5-methylthioadenosine/S-adenosylhomocysteine deaminase</fullName>
        <shortName evidence="5">MTA/SAH deaminase</shortName>
        <ecNumber evidence="5">3.5.4.28</ecNumber>
        <ecNumber evidence="5">3.5.4.31</ecNumber>
    </recommendedName>
</protein>
<dbReference type="PANTHER" id="PTHR43794">
    <property type="entry name" value="AMINOHYDROLASE SSNA-RELATED"/>
    <property type="match status" value="1"/>
</dbReference>
<dbReference type="InterPro" id="IPR050287">
    <property type="entry name" value="MTA/SAH_deaminase"/>
</dbReference>
<evidence type="ECO:0000256" key="4">
    <source>
        <dbReference type="ARBA" id="ARBA00022833"/>
    </source>
</evidence>
<dbReference type="EMBL" id="NTJZ01000004">
    <property type="protein sequence ID" value="PDH34301.1"/>
    <property type="molecule type" value="Genomic_DNA"/>
</dbReference>
<dbReference type="FunFam" id="3.20.20.140:FF:000014">
    <property type="entry name" value="5-methylthioadenosine/S-adenosylhomocysteine deaminase"/>
    <property type="match status" value="1"/>
</dbReference>
<evidence type="ECO:0000256" key="1">
    <source>
        <dbReference type="ARBA" id="ARBA00006745"/>
    </source>
</evidence>
<feature type="domain" description="Amidohydrolase-related" evidence="6">
    <location>
        <begin position="60"/>
        <end position="407"/>
    </location>
</feature>
<feature type="binding site" evidence="5">
    <location>
        <position position="305"/>
    </location>
    <ligand>
        <name>substrate</name>
    </ligand>
</feature>
<keyword evidence="2 5" id="KW-0479">Metal-binding</keyword>
<dbReference type="Gene3D" id="3.20.20.140">
    <property type="entry name" value="Metal-dependent hydrolases"/>
    <property type="match status" value="1"/>
</dbReference>
<dbReference type="SUPFAM" id="SSF51556">
    <property type="entry name" value="Metallo-dependent hydrolases"/>
    <property type="match status" value="1"/>
</dbReference>
<dbReference type="Proteomes" id="UP000219329">
    <property type="component" value="Unassembled WGS sequence"/>
</dbReference>
<comment type="similarity">
    <text evidence="1">Belongs to the metallo-dependent hydrolases superfamily. ATZ/TRZ family.</text>
</comment>
<dbReference type="AlphaFoldDB" id="A0A2A5WD44"/>
<dbReference type="InterPro" id="IPR032466">
    <property type="entry name" value="Metal_Hydrolase"/>
</dbReference>
<accession>A0A2A5WD44</accession>
<dbReference type="InterPro" id="IPR011059">
    <property type="entry name" value="Metal-dep_hydrolase_composite"/>
</dbReference>
<comment type="caution">
    <text evidence="5">Lacks conserved residue(s) required for the propagation of feature annotation.</text>
</comment>
<dbReference type="EC" id="3.5.4.31" evidence="5"/>
<comment type="catalytic activity">
    <reaction evidence="5">
        <text>S-adenosyl-L-homocysteine + H2O + H(+) = S-inosyl-L-homocysteine + NH4(+)</text>
        <dbReference type="Rhea" id="RHEA:20716"/>
        <dbReference type="ChEBI" id="CHEBI:15377"/>
        <dbReference type="ChEBI" id="CHEBI:15378"/>
        <dbReference type="ChEBI" id="CHEBI:28938"/>
        <dbReference type="ChEBI" id="CHEBI:57856"/>
        <dbReference type="ChEBI" id="CHEBI:57985"/>
        <dbReference type="EC" id="3.5.4.28"/>
    </reaction>
</comment>
<dbReference type="CDD" id="cd01298">
    <property type="entry name" value="ATZ_TRZ_like"/>
    <property type="match status" value="1"/>
</dbReference>